<accession>A0A8H6CDC8</accession>
<comment type="caution">
    <text evidence="1">The sequence shown here is derived from an EMBL/GenBank/DDBJ whole genome shotgun (WGS) entry which is preliminary data.</text>
</comment>
<evidence type="ECO:0008006" key="3">
    <source>
        <dbReference type="Google" id="ProtNLM"/>
    </source>
</evidence>
<sequence length="335" mass="36680">MAPKLFATGTTGYVGGDFLALLLETHPEWAIHITCLVRDQARGESPKATYPGLRLVYGTLDDGEILEDEAAKAEIVLHFASSDHVGAAEAISRGLRKSGGYWIHTSGTDVLFLQPSEGHKDVKTFDDWDGIKQCTGRPDSAPHRPVDKVVLAAAASSSIKTAIVCPSLIYGEGRGLGNRRSMQAYELSRLILERGAGFVIGKEDYMWFNVHIYDLSRLYLSLLEAAVAGGGKASWNDEGYYLVENGEHRWNELAQEVTNEAHKQGLIKSAEAKILEIEEKDKLKAVGVALWNVKSRAKAIRASRLLGWKPHERSLMAEVPDIVGSEVKRIGIAST</sequence>
<evidence type="ECO:0000313" key="2">
    <source>
        <dbReference type="Proteomes" id="UP000593566"/>
    </source>
</evidence>
<dbReference type="GO" id="GO:0005737">
    <property type="term" value="C:cytoplasm"/>
    <property type="evidence" value="ECO:0007669"/>
    <property type="project" value="TreeGrafter"/>
</dbReference>
<dbReference type="PANTHER" id="PTHR48079:SF6">
    <property type="entry name" value="NAD(P)-BINDING DOMAIN-CONTAINING PROTEIN-RELATED"/>
    <property type="match status" value="1"/>
</dbReference>
<dbReference type="InterPro" id="IPR051783">
    <property type="entry name" value="NAD(P)-dependent_oxidoreduct"/>
</dbReference>
<organism evidence="1 2">
    <name type="scientific">Letharia lupina</name>
    <dbReference type="NCBI Taxonomy" id="560253"/>
    <lineage>
        <taxon>Eukaryota</taxon>
        <taxon>Fungi</taxon>
        <taxon>Dikarya</taxon>
        <taxon>Ascomycota</taxon>
        <taxon>Pezizomycotina</taxon>
        <taxon>Lecanoromycetes</taxon>
        <taxon>OSLEUM clade</taxon>
        <taxon>Lecanoromycetidae</taxon>
        <taxon>Lecanorales</taxon>
        <taxon>Lecanorineae</taxon>
        <taxon>Parmeliaceae</taxon>
        <taxon>Letharia</taxon>
    </lineage>
</organism>
<dbReference type="Proteomes" id="UP000593566">
    <property type="component" value="Unassembled WGS sequence"/>
</dbReference>
<evidence type="ECO:0000313" key="1">
    <source>
        <dbReference type="EMBL" id="KAF6221288.1"/>
    </source>
</evidence>
<gene>
    <name evidence="1" type="ORF">HO133_002143</name>
</gene>
<reference evidence="1 2" key="1">
    <citation type="journal article" date="2020" name="Genomics">
        <title>Complete, high-quality genomes from long-read metagenomic sequencing of two wolf lichen thalli reveals enigmatic genome architecture.</title>
        <authorList>
            <person name="McKenzie S.K."/>
            <person name="Walston R.F."/>
            <person name="Allen J.L."/>
        </authorList>
    </citation>
    <scope>NUCLEOTIDE SEQUENCE [LARGE SCALE GENOMIC DNA]</scope>
    <source>
        <strain evidence="1">WasteWater1</strain>
    </source>
</reference>
<dbReference type="InterPro" id="IPR036291">
    <property type="entry name" value="NAD(P)-bd_dom_sf"/>
</dbReference>
<keyword evidence="2" id="KW-1185">Reference proteome</keyword>
<dbReference type="RefSeq" id="XP_037150723.1">
    <property type="nucleotide sequence ID" value="XM_037293070.1"/>
</dbReference>
<dbReference type="Gene3D" id="3.40.50.720">
    <property type="entry name" value="NAD(P)-binding Rossmann-like Domain"/>
    <property type="match status" value="1"/>
</dbReference>
<dbReference type="AlphaFoldDB" id="A0A8H6CDC8"/>
<dbReference type="PANTHER" id="PTHR48079">
    <property type="entry name" value="PROTEIN YEEZ"/>
    <property type="match status" value="1"/>
</dbReference>
<name>A0A8H6CDC8_9LECA</name>
<dbReference type="GeneID" id="59330557"/>
<proteinExistence type="predicted"/>
<dbReference type="SUPFAM" id="SSF51735">
    <property type="entry name" value="NAD(P)-binding Rossmann-fold domains"/>
    <property type="match status" value="1"/>
</dbReference>
<dbReference type="GO" id="GO:0004029">
    <property type="term" value="F:aldehyde dehydrogenase (NAD+) activity"/>
    <property type="evidence" value="ECO:0007669"/>
    <property type="project" value="TreeGrafter"/>
</dbReference>
<protein>
    <recommendedName>
        <fullName evidence="3">NAD-dependent epimerase/dehydratase domain-containing protein</fullName>
    </recommendedName>
</protein>
<dbReference type="EMBL" id="JACCJB010000014">
    <property type="protein sequence ID" value="KAF6221288.1"/>
    <property type="molecule type" value="Genomic_DNA"/>
</dbReference>